<accession>A0ABV7UIH3</accession>
<gene>
    <name evidence="2" type="ORF">ACFONL_13175</name>
</gene>
<evidence type="ECO:0000256" key="1">
    <source>
        <dbReference type="SAM" id="MobiDB-lite"/>
    </source>
</evidence>
<protein>
    <submittedName>
        <fullName evidence="2">Uncharacterized protein</fullName>
    </submittedName>
</protein>
<evidence type="ECO:0000313" key="3">
    <source>
        <dbReference type="Proteomes" id="UP001595704"/>
    </source>
</evidence>
<dbReference type="RefSeq" id="WP_191320863.1">
    <property type="nucleotide sequence ID" value="NZ_BNCG01000027.1"/>
</dbReference>
<feature type="region of interest" description="Disordered" evidence="1">
    <location>
        <begin position="290"/>
        <end position="314"/>
    </location>
</feature>
<reference evidence="3" key="1">
    <citation type="journal article" date="2019" name="Int. J. Syst. Evol. Microbiol.">
        <title>The Global Catalogue of Microorganisms (GCM) 10K type strain sequencing project: providing services to taxonomists for standard genome sequencing and annotation.</title>
        <authorList>
            <consortium name="The Broad Institute Genomics Platform"/>
            <consortium name="The Broad Institute Genome Sequencing Center for Infectious Disease"/>
            <person name="Wu L."/>
            <person name="Ma J."/>
        </authorList>
    </citation>
    <scope>NUCLEOTIDE SEQUENCE [LARGE SCALE GENOMIC DNA]</scope>
    <source>
        <strain evidence="3">KCTC 42282</strain>
    </source>
</reference>
<organism evidence="2 3">
    <name type="scientific">Camelimonas fluminis</name>
    <dbReference type="NCBI Taxonomy" id="1576911"/>
    <lineage>
        <taxon>Bacteria</taxon>
        <taxon>Pseudomonadati</taxon>
        <taxon>Pseudomonadota</taxon>
        <taxon>Alphaproteobacteria</taxon>
        <taxon>Hyphomicrobiales</taxon>
        <taxon>Chelatococcaceae</taxon>
        <taxon>Camelimonas</taxon>
    </lineage>
</organism>
<name>A0ABV7UIH3_9HYPH</name>
<evidence type="ECO:0000313" key="2">
    <source>
        <dbReference type="EMBL" id="MFC3638313.1"/>
    </source>
</evidence>
<comment type="caution">
    <text evidence="2">The sequence shown here is derived from an EMBL/GenBank/DDBJ whole genome shotgun (WGS) entry which is preliminary data.</text>
</comment>
<dbReference type="Proteomes" id="UP001595704">
    <property type="component" value="Unassembled WGS sequence"/>
</dbReference>
<dbReference type="EMBL" id="JBHRYC010000065">
    <property type="protein sequence ID" value="MFC3638313.1"/>
    <property type="molecule type" value="Genomic_DNA"/>
</dbReference>
<keyword evidence="3" id="KW-1185">Reference proteome</keyword>
<proteinExistence type="predicted"/>
<sequence length="314" mass="32368">MMSDHSNADLTELLDIGRSSSSRILSSVRSVRGASGAVATGLSAAAEISATGRLSRQTLLSTSSSAAIMVGARLVPGVGWAMMAYTAADIGSRAFLGKPFGETMVGKPIDWAVGQAGRASLAAASGLTDIVGWKLGSDFLNNVVKPWAFPGDERDPQRATDAGAGARSAIADARETGLLPKDPSIPLLIRGPTSTMTAHDTLEHPPRAAGFVPPGNLQHISVARDGPGAALTSIDPTPLAIENLRQTVLLQDAQSIANDGVDLSSPQVSRETAKPTRTADILSAARAGMAENPGSAANFPIRSQTRTRGAELDD</sequence>